<protein>
    <submittedName>
        <fullName evidence="2">DUF4492 domain-containing protein</fullName>
    </submittedName>
</protein>
<keyword evidence="1" id="KW-1133">Transmembrane helix</keyword>
<accession>A0ABT7QY91</accession>
<dbReference type="InterPro" id="IPR027853">
    <property type="entry name" value="DUF4492"/>
</dbReference>
<dbReference type="Proteomes" id="UP001169069">
    <property type="component" value="Unassembled WGS sequence"/>
</dbReference>
<keyword evidence="3" id="KW-1185">Reference proteome</keyword>
<gene>
    <name evidence="2" type="ORF">PGH07_06415</name>
</gene>
<keyword evidence="1" id="KW-0472">Membrane</keyword>
<evidence type="ECO:0000313" key="3">
    <source>
        <dbReference type="Proteomes" id="UP001169069"/>
    </source>
</evidence>
<organism evidence="2 3">
    <name type="scientific">Sulfurovum zhangzhouensis</name>
    <dbReference type="NCBI Taxonomy" id="3019067"/>
    <lineage>
        <taxon>Bacteria</taxon>
        <taxon>Pseudomonadati</taxon>
        <taxon>Campylobacterota</taxon>
        <taxon>Epsilonproteobacteria</taxon>
        <taxon>Campylobacterales</taxon>
        <taxon>Sulfurovaceae</taxon>
        <taxon>Sulfurovum</taxon>
    </lineage>
</organism>
<dbReference type="RefSeq" id="WP_289413531.1">
    <property type="nucleotide sequence ID" value="NZ_JAQIBD010000002.1"/>
</dbReference>
<evidence type="ECO:0000256" key="1">
    <source>
        <dbReference type="SAM" id="Phobius"/>
    </source>
</evidence>
<evidence type="ECO:0000313" key="2">
    <source>
        <dbReference type="EMBL" id="MDM5271804.1"/>
    </source>
</evidence>
<comment type="caution">
    <text evidence="2">The sequence shown here is derived from an EMBL/GenBank/DDBJ whole genome shotgun (WGS) entry which is preliminary data.</text>
</comment>
<reference evidence="2" key="1">
    <citation type="submission" date="2023-01" db="EMBL/GenBank/DDBJ databases">
        <title>Sulfurovum sp. zt1-1 genome assembly.</title>
        <authorList>
            <person name="Wang J."/>
        </authorList>
    </citation>
    <scope>NUCLEOTIDE SEQUENCE</scope>
    <source>
        <strain evidence="2">Zt1-1</strain>
    </source>
</reference>
<sequence>MKLTHIITDIIFFYIDGFKQMKVGKKLWLLIGIKLLVLFGIIKFFFFPNYLQTTYDNDESRSAYLIEYLTKER</sequence>
<name>A0ABT7QY91_9BACT</name>
<dbReference type="EMBL" id="JAQIBD010000002">
    <property type="protein sequence ID" value="MDM5271804.1"/>
    <property type="molecule type" value="Genomic_DNA"/>
</dbReference>
<keyword evidence="1" id="KW-0812">Transmembrane</keyword>
<dbReference type="Pfam" id="PF14899">
    <property type="entry name" value="DUF4492"/>
    <property type="match status" value="1"/>
</dbReference>
<proteinExistence type="predicted"/>
<feature type="transmembrane region" description="Helical" evidence="1">
    <location>
        <begin position="27"/>
        <end position="47"/>
    </location>
</feature>